<dbReference type="CDD" id="cd01750">
    <property type="entry name" value="GATase1_CobQ"/>
    <property type="match status" value="1"/>
</dbReference>
<dbReference type="GO" id="GO:0009236">
    <property type="term" value="P:cobalamin biosynthetic process"/>
    <property type="evidence" value="ECO:0007669"/>
    <property type="project" value="InterPro"/>
</dbReference>
<evidence type="ECO:0000313" key="3">
    <source>
        <dbReference type="EMBL" id="MPN15907.1"/>
    </source>
</evidence>
<dbReference type="GO" id="GO:0003824">
    <property type="term" value="F:catalytic activity"/>
    <property type="evidence" value="ECO:0007669"/>
    <property type="project" value="InterPro"/>
</dbReference>
<protein>
    <submittedName>
        <fullName evidence="3">Cobyric acid synthase</fullName>
    </submittedName>
</protein>
<dbReference type="PROSITE" id="PS51274">
    <property type="entry name" value="GATASE_COBBQ"/>
    <property type="match status" value="1"/>
</dbReference>
<dbReference type="EMBL" id="VSSQ01062786">
    <property type="protein sequence ID" value="MPN15907.1"/>
    <property type="molecule type" value="Genomic_DNA"/>
</dbReference>
<dbReference type="HAMAP" id="MF_00028">
    <property type="entry name" value="CobQ"/>
    <property type="match status" value="1"/>
</dbReference>
<dbReference type="SUPFAM" id="SSF52317">
    <property type="entry name" value="Class I glutamine amidotransferase-like"/>
    <property type="match status" value="1"/>
</dbReference>
<accession>A0A645FNA4</accession>
<dbReference type="Pfam" id="PF07685">
    <property type="entry name" value="GATase_3"/>
    <property type="match status" value="1"/>
</dbReference>
<feature type="domain" description="CobB/CobQ-like glutamine amidotransferase" evidence="2">
    <location>
        <begin position="30"/>
        <end position="217"/>
    </location>
</feature>
<evidence type="ECO:0000259" key="2">
    <source>
        <dbReference type="Pfam" id="PF07685"/>
    </source>
</evidence>
<dbReference type="PANTHER" id="PTHR21343">
    <property type="entry name" value="DETHIOBIOTIN SYNTHETASE"/>
    <property type="match status" value="1"/>
</dbReference>
<organism evidence="3">
    <name type="scientific">bioreactor metagenome</name>
    <dbReference type="NCBI Taxonomy" id="1076179"/>
    <lineage>
        <taxon>unclassified sequences</taxon>
        <taxon>metagenomes</taxon>
        <taxon>ecological metagenomes</taxon>
    </lineage>
</organism>
<dbReference type="InterPro" id="IPR004459">
    <property type="entry name" value="CobQ_synth"/>
</dbReference>
<dbReference type="PANTHER" id="PTHR21343:SF1">
    <property type="entry name" value="COBYRIC ACID SYNTHASE"/>
    <property type="match status" value="1"/>
</dbReference>
<evidence type="ECO:0000256" key="1">
    <source>
        <dbReference type="ARBA" id="ARBA00022962"/>
    </source>
</evidence>
<reference evidence="3" key="1">
    <citation type="submission" date="2019-08" db="EMBL/GenBank/DDBJ databases">
        <authorList>
            <person name="Kucharzyk K."/>
            <person name="Murdoch R.W."/>
            <person name="Higgins S."/>
            <person name="Loffler F."/>
        </authorList>
    </citation>
    <scope>NUCLEOTIDE SEQUENCE</scope>
</reference>
<sequence>MLPYLNIDLDDEDSLSDRFSREPGAHCPLDIAVVRLPRISNFTDFDALARHPSVGLRYVGAANELGSPDIVILPGSKSTMADLLWMRQNGLEAAVKKLASAGALVAGVCGGYQMLGNRLMDPYNVEGGGEMRGMELLETETVFSPEKIRTRISGKVNLLTGPLAAISGAELFGYEIHMGNTRLMGKTQPFTILEGGIGDGAVSGNVFGSYVHGLFDGGLGNALVNLLLARKGLCAEEGAQLSAAQHREQQFDLLAAAIRESFDMAAIYKIIGEGA</sequence>
<comment type="caution">
    <text evidence="3">The sequence shown here is derived from an EMBL/GenBank/DDBJ whole genome shotgun (WGS) entry which is preliminary data.</text>
</comment>
<dbReference type="Gene3D" id="3.40.50.880">
    <property type="match status" value="1"/>
</dbReference>
<dbReference type="InterPro" id="IPR011698">
    <property type="entry name" value="GATase_3"/>
</dbReference>
<dbReference type="InterPro" id="IPR033949">
    <property type="entry name" value="CobQ_GATase1"/>
</dbReference>
<gene>
    <name evidence="3" type="primary">cobQ_32</name>
    <name evidence="3" type="ORF">SDC9_163243</name>
</gene>
<dbReference type="AlphaFoldDB" id="A0A645FNA4"/>
<proteinExistence type="inferred from homology"/>
<dbReference type="InterPro" id="IPR029062">
    <property type="entry name" value="Class_I_gatase-like"/>
</dbReference>
<keyword evidence="1" id="KW-0315">Glutamine amidotransferase</keyword>
<name>A0A645FNA4_9ZZZZ</name>